<dbReference type="RefSeq" id="WP_189009945.1">
    <property type="nucleotide sequence ID" value="NZ_BMHE01000005.1"/>
</dbReference>
<reference evidence="2" key="1">
    <citation type="journal article" date="2019" name="Int. J. Syst. Evol. Microbiol.">
        <title>The Global Catalogue of Microorganisms (GCM) 10K type strain sequencing project: providing services to taxonomists for standard genome sequencing and annotation.</title>
        <authorList>
            <consortium name="The Broad Institute Genomics Platform"/>
            <consortium name="The Broad Institute Genome Sequencing Center for Infectious Disease"/>
            <person name="Wu L."/>
            <person name="Ma J."/>
        </authorList>
    </citation>
    <scope>NUCLEOTIDE SEQUENCE [LARGE SCALE GENOMIC DNA]</scope>
    <source>
        <strain evidence="2">CGMCC 1.15043</strain>
    </source>
</reference>
<keyword evidence="2" id="KW-1185">Reference proteome</keyword>
<accession>A0ABQ2BTP8</accession>
<gene>
    <name evidence="1" type="ORF">GCM10008018_15550</name>
</gene>
<dbReference type="EMBL" id="BMHE01000005">
    <property type="protein sequence ID" value="GGI46125.1"/>
    <property type="molecule type" value="Genomic_DNA"/>
</dbReference>
<dbReference type="InterPro" id="IPR008928">
    <property type="entry name" value="6-hairpin_glycosidase_sf"/>
</dbReference>
<evidence type="ECO:0000313" key="2">
    <source>
        <dbReference type="Proteomes" id="UP000615455"/>
    </source>
</evidence>
<proteinExistence type="predicted"/>
<dbReference type="Proteomes" id="UP000615455">
    <property type="component" value="Unassembled WGS sequence"/>
</dbReference>
<keyword evidence="1" id="KW-0808">Transferase</keyword>
<evidence type="ECO:0000313" key="1">
    <source>
        <dbReference type="EMBL" id="GGI46125.1"/>
    </source>
</evidence>
<dbReference type="InterPro" id="IPR008930">
    <property type="entry name" value="Terpenoid_cyclase/PrenylTrfase"/>
</dbReference>
<sequence length="369" mass="41667">MGKLTVKPFTADYLYRLTDDTGIFQHTKFGIPDRSKGYTSDDNARALIAAVMLHKNNQDSKALNLISIYSSFLHHAQNEDGSFRNFMDYQRAFIEQVGSEDCLGRCLWALGFTLSEASVPDNIQNTCRYMINQALKHVKGLSSPRAMAYAMIGLTYLLETPQAFTYQFPYPTKEQGDSAFLPQAQIASLVEELAMWLHTQYQANKGDGWLWFEDSITYGNAMLPWALFKASQLTSQLQYTEQFRLTAKESLDYLASVTFAQQGYFKPIGSHGWLTRGQDAALFDEQPIEACEMLLACMEAYRALGDQTYYIKALLCYDWFHGHNSSQLSLIDAQTGACYDGIHASGLNLNQGSENIVSYCMARLVMQHE</sequence>
<name>A0ABQ2BTP8_9BACL</name>
<dbReference type="GO" id="GO:0016740">
    <property type="term" value="F:transferase activity"/>
    <property type="evidence" value="ECO:0007669"/>
    <property type="project" value="UniProtKB-KW"/>
</dbReference>
<dbReference type="SUPFAM" id="SSF48239">
    <property type="entry name" value="Terpenoid cyclases/Protein prenyltransferases"/>
    <property type="match status" value="1"/>
</dbReference>
<comment type="caution">
    <text evidence="1">The sequence shown here is derived from an EMBL/GenBank/DDBJ whole genome shotgun (WGS) entry which is preliminary data.</text>
</comment>
<organism evidence="1 2">
    <name type="scientific">Paenibacillus marchantiophytorum</name>
    <dbReference type="NCBI Taxonomy" id="1619310"/>
    <lineage>
        <taxon>Bacteria</taxon>
        <taxon>Bacillati</taxon>
        <taxon>Bacillota</taxon>
        <taxon>Bacilli</taxon>
        <taxon>Bacillales</taxon>
        <taxon>Paenibacillaceae</taxon>
        <taxon>Paenibacillus</taxon>
    </lineage>
</organism>
<protein>
    <submittedName>
        <fullName evidence="1">Glycosyl transferase</fullName>
    </submittedName>
</protein>
<dbReference type="SUPFAM" id="SSF48208">
    <property type="entry name" value="Six-hairpin glycosidases"/>
    <property type="match status" value="1"/>
</dbReference>